<dbReference type="SUPFAM" id="SSF53335">
    <property type="entry name" value="S-adenosyl-L-methionine-dependent methyltransferases"/>
    <property type="match status" value="1"/>
</dbReference>
<evidence type="ECO:0000313" key="2">
    <source>
        <dbReference type="Proteomes" id="UP000291301"/>
    </source>
</evidence>
<proteinExistence type="predicted"/>
<dbReference type="AlphaFoldDB" id="A0A4R0PJ73"/>
<evidence type="ECO:0000313" key="1">
    <source>
        <dbReference type="EMBL" id="TCD15494.1"/>
    </source>
</evidence>
<protein>
    <submittedName>
        <fullName evidence="1">Class I SAM-dependent methyltransferase</fullName>
    </submittedName>
</protein>
<dbReference type="EMBL" id="SJST01000002">
    <property type="protein sequence ID" value="TCD15494.1"/>
    <property type="molecule type" value="Genomic_DNA"/>
</dbReference>
<dbReference type="GO" id="GO:0032259">
    <property type="term" value="P:methylation"/>
    <property type="evidence" value="ECO:0007669"/>
    <property type="project" value="UniProtKB-KW"/>
</dbReference>
<sequence length="234" mass="26951">MKASAIFSAPPADPYTDTNSIEFTFRARRFAHVRKLLEAIIAERGQAEVLDLGGTETYWLTGSEFLDTNRDRLRITLLNPEAQSVRDTGLFEAVEGSAADPGLYPNRKFDLVHSNSVIEHVGSWDNMKAFAANTRRLAHRYYVQTPNYWFPYEPHFRTPGFQYLPERVRAALIQRYRLGFFERIETPQEALEIIRHHRLLSTLKMRRLFPDASVTHEKFAGLGKSIIAIRDSVH</sequence>
<gene>
    <name evidence="1" type="ORF">E0D97_05660</name>
</gene>
<dbReference type="Gene3D" id="3.40.50.150">
    <property type="entry name" value="Vaccinia Virus protein VP39"/>
    <property type="match status" value="1"/>
</dbReference>
<keyword evidence="1" id="KW-0808">Transferase</keyword>
<dbReference type="RefSeq" id="WP_131566515.1">
    <property type="nucleotide sequence ID" value="NZ_SJST01000002.1"/>
</dbReference>
<dbReference type="GO" id="GO:0008168">
    <property type="term" value="F:methyltransferase activity"/>
    <property type="evidence" value="ECO:0007669"/>
    <property type="project" value="UniProtKB-KW"/>
</dbReference>
<organism evidence="1 2">
    <name type="scientific">Oricola cellulosilytica</name>
    <dbReference type="NCBI Taxonomy" id="1429082"/>
    <lineage>
        <taxon>Bacteria</taxon>
        <taxon>Pseudomonadati</taxon>
        <taxon>Pseudomonadota</taxon>
        <taxon>Alphaproteobacteria</taxon>
        <taxon>Hyphomicrobiales</taxon>
        <taxon>Ahrensiaceae</taxon>
        <taxon>Oricola</taxon>
    </lineage>
</organism>
<keyword evidence="2" id="KW-1185">Reference proteome</keyword>
<name>A0A4R0PJ73_9HYPH</name>
<reference evidence="1 2" key="1">
    <citation type="journal article" date="2015" name="Antonie Van Leeuwenhoek">
        <title>Oricola cellulosilytica gen. nov., sp. nov., a cellulose-degrading bacterium of the family Phyllobacteriaceae isolated from surface seashore water, and emended descriptions of Mesorhizobium loti and Phyllobacterium myrsinacearum.</title>
        <authorList>
            <person name="Hameed A."/>
            <person name="Shahina M."/>
            <person name="Lai W.A."/>
            <person name="Lin S.Y."/>
            <person name="Young L.S."/>
            <person name="Liu Y.C."/>
            <person name="Hsu Y.H."/>
            <person name="Young C.C."/>
        </authorList>
    </citation>
    <scope>NUCLEOTIDE SEQUENCE [LARGE SCALE GENOMIC DNA]</scope>
    <source>
        <strain evidence="1 2">KCTC 52183</strain>
    </source>
</reference>
<dbReference type="OrthoDB" id="7260171at2"/>
<accession>A0A4R0PJ73</accession>
<keyword evidence="1" id="KW-0489">Methyltransferase</keyword>
<comment type="caution">
    <text evidence="1">The sequence shown here is derived from an EMBL/GenBank/DDBJ whole genome shotgun (WGS) entry which is preliminary data.</text>
</comment>
<dbReference type="Proteomes" id="UP000291301">
    <property type="component" value="Unassembled WGS sequence"/>
</dbReference>
<dbReference type="InterPro" id="IPR029063">
    <property type="entry name" value="SAM-dependent_MTases_sf"/>
</dbReference>